<dbReference type="RefSeq" id="WP_099643718.1">
    <property type="nucleotide sequence ID" value="NZ_NKHF01000099.1"/>
</dbReference>
<dbReference type="PROSITE" id="PS00012">
    <property type="entry name" value="PHOSPHOPANTETHEINE"/>
    <property type="match status" value="1"/>
</dbReference>
<dbReference type="Gene3D" id="1.10.1200.10">
    <property type="entry name" value="ACP-like"/>
    <property type="match status" value="1"/>
</dbReference>
<sequence length="2092" mass="233401">MELTQLIQQLHAQHMRVWVSEQNTLALGYEDNVAPELLATLKTNKAALLALLQAHDIRSETAFLNWPLVTPVPLSNTQARLLFVDSLEPMRCAYHIPLLVKLNAGITAAELTEQIHRTIAKHPVLNSHIVEHPAGLSCQTQANPIDIKMRSVASLEALHSQVHQAIHTPFALYQEAPFKVTFYQCGEALYCLFLWHHIAFDAWSMRLFFETLAGHCAYQEVHKKTNYFDYVRWQSKQNDQDAHAYWQQQLQGAAATQIQPTQYHTLSNGQAQNHYFSLSEAHSHRIKEIAKLHNTTPYVVLLSLYIWQVSQYSGEPDVVVGVPTDNRDHPQTQEIIGCLINTLLLRVNTATQPSFNALIQSTASTLNDAKRYQHLPYDEQLQYLSDSTDSALPGLMFSVQRFGSDIVDEFDLPFQRANEFDNDTLYNPIKCDLRLAFDDSKAQLQGQLNYDPSKFDDAFVEQFGSAYITNMTAALEDPDTPLVKLYQQAVSTTEGDSPDFDGNRDLYRCFTHAVQQHRAQIALRYADQTLSYGDLAKQVEHIAMHIQPLLAQQQSRKVALMFHRSPDMVIAILAVLAAGGCYVPLNPEQGSNRTEFMLKDSQAALLLHSTDCNTQINELDVVLPSLCIDALKQTTPQSLSTATRSNDSLAYIIYTSGSTGTPKGVLVEDRQVLALIDSTTAYYQFTQDEQVCALPPYYFDAFVEPLFMTLLNGATLVLPSEQTARSPQQINTLISRDITHLVISPALLNALTRPEEAQLRRVVTGGEACHRDLIETWTPLLFIEYGPTEATVTASVYATSAQHSVPANIGSTLDHAEFLIIDEALNPLPQCCPGEVLIGGLGVARGYANLAQHTQSRFITHQGKRFYRTGDLARQLANGHYQYLGRNDRQIKLRGYRIELTEVENALLQHSGISQACAKVQSSPQGDVLVAYLCGTTCTLESIHSTLATLLPDYMHPSAVSWLDTLPLTANNKVDLAALEPVSISSAQPYRAPRNRQEQLLCELWQDDLSVERVGIDDDYFALGGNSLSAMNLVAKMQSTLSFPIELKQFLMTRTIANLGNLPMAIEQIQPSNRPLHQQPLTAQQISLLVHEQLNANTGAYHIPLMLECDNPEQQQALCNAALQVIGQYDILRTTYVKTQHGQWGYGETFTDVSVETIALSQLHDFTQRSFDLAQQAPVRLALLEPSDTASYAICLVFHHIAFDGWSTQVFLDALNTQLSGQTHHPDTLQFKDYAAWQADNIADDLTFWQPRFDNLTLTPWETDLPRKPVNDHIGQSITFSVPETLTQKLKDLASAQHVSLYTVLLTAYQLALCTWSQKQHIVVGSPSDNRPAALKQAIGYFVNTLPHVLNKQNQQSFADHLRENQAYLAAAKCHESVPLEVLSRAVEPQREAGVSPLFQTFFSLDQFDIHNHRDRHFSVATTNTKATDYHPAKFDWSLICQDAGNTIHAQFIYMTACYLPQRCQQFVDFFTVYLANLCDNAQQPLDTVPTIDKSTLLSLMPRPVKHTPSFLQQFKDTVRRYPSRTALSFEGKEITYAQLDKSSDSLAAQLRSHRPTILGNIGLYFDKGLEAPLVMLAALKAGLPFINLSTNQPAARNQEVLLQAEAQLLLCSQCPAWYSGNALVVELDTILAHSQPHDFAPAPYSEEALAYLIFTSGTTGKPKGVMLHHGGLANLCIEMRQSHQLENAQQVTTSQFAEYVFDASICEIFPALAAGAKLEVIPELLRKDPKALCRYLTQQQVDVAFLPTVLINQFASDIAAVGLKLLFTGGSTLNSPEQKLAATVLNEYGLSETSVCVTQSKVQHTKPINIGHAIRNTHLFVLDERQNIVPNGAIGELYVGGSAIGLGYWKDPQLTDNHFAQHTFRVANDKIEARLYRTGDLVRINENNALEFIARVDSQWDIDGHRVEPSEIERRLLQHSDVQQAVMHLFKTPSGGNKLVAYIVTPSQNTQPIRHWLNQQLPHYMQLSAVIALAAIPLTVNGKLDVAQLPHDFDAFNSRPQPPETEVEKALAPLWTAHLEVEQADLNQHFFTLGGSSIVAAKLVGQCCTEFALDIPVSTLLTNPEFKMFAQAIEAQLAQCQATHDEFEMEI</sequence>
<evidence type="ECO:0000313" key="6">
    <source>
        <dbReference type="Proteomes" id="UP000228621"/>
    </source>
</evidence>
<evidence type="ECO:0000313" key="5">
    <source>
        <dbReference type="EMBL" id="PCK30024.1"/>
    </source>
</evidence>
<dbReference type="Gene3D" id="3.30.300.30">
    <property type="match status" value="2"/>
</dbReference>
<dbReference type="InterPro" id="IPR042099">
    <property type="entry name" value="ANL_N_sf"/>
</dbReference>
<dbReference type="Gene3D" id="3.40.50.12780">
    <property type="entry name" value="N-terminal domain of ligase-like"/>
    <property type="match status" value="2"/>
</dbReference>
<dbReference type="PANTHER" id="PTHR45527:SF1">
    <property type="entry name" value="FATTY ACID SYNTHASE"/>
    <property type="match status" value="1"/>
</dbReference>
<feature type="domain" description="Carrier" evidence="4">
    <location>
        <begin position="2003"/>
        <end position="2078"/>
    </location>
</feature>
<dbReference type="GO" id="GO:0003824">
    <property type="term" value="F:catalytic activity"/>
    <property type="evidence" value="ECO:0007669"/>
    <property type="project" value="InterPro"/>
</dbReference>
<dbReference type="Proteomes" id="UP000228621">
    <property type="component" value="Unassembled WGS sequence"/>
</dbReference>
<dbReference type="InterPro" id="IPR009081">
    <property type="entry name" value="PP-bd_ACP"/>
</dbReference>
<comment type="cofactor">
    <cofactor evidence="1">
        <name>pantetheine 4'-phosphate</name>
        <dbReference type="ChEBI" id="CHEBI:47942"/>
    </cofactor>
</comment>
<dbReference type="PROSITE" id="PS50075">
    <property type="entry name" value="CARRIER"/>
    <property type="match status" value="2"/>
</dbReference>
<dbReference type="Pfam" id="PF00668">
    <property type="entry name" value="Condensation"/>
    <property type="match status" value="2"/>
</dbReference>
<evidence type="ECO:0000256" key="3">
    <source>
        <dbReference type="ARBA" id="ARBA00022553"/>
    </source>
</evidence>
<dbReference type="GO" id="GO:0005737">
    <property type="term" value="C:cytoplasm"/>
    <property type="evidence" value="ECO:0007669"/>
    <property type="project" value="TreeGrafter"/>
</dbReference>
<dbReference type="InterPro" id="IPR036736">
    <property type="entry name" value="ACP-like_sf"/>
</dbReference>
<dbReference type="SUPFAM" id="SSF47336">
    <property type="entry name" value="ACP-like"/>
    <property type="match status" value="2"/>
</dbReference>
<dbReference type="InterPro" id="IPR023213">
    <property type="entry name" value="CAT-like_dom_sf"/>
</dbReference>
<dbReference type="InterPro" id="IPR020845">
    <property type="entry name" value="AMP-binding_CS"/>
</dbReference>
<keyword evidence="2" id="KW-0596">Phosphopantetheine</keyword>
<dbReference type="PROSITE" id="PS00455">
    <property type="entry name" value="AMP_BINDING"/>
    <property type="match status" value="2"/>
</dbReference>
<keyword evidence="6" id="KW-1185">Reference proteome</keyword>
<dbReference type="Gene3D" id="3.30.559.30">
    <property type="entry name" value="Nonribosomal peptide synthetase, condensation domain"/>
    <property type="match status" value="2"/>
</dbReference>
<gene>
    <name evidence="5" type="ORF">CEX98_19740</name>
</gene>
<dbReference type="Pfam" id="PF00550">
    <property type="entry name" value="PP-binding"/>
    <property type="match status" value="2"/>
</dbReference>
<organism evidence="5 6">
    <name type="scientific">Pseudoalteromonas piscicida</name>
    <dbReference type="NCBI Taxonomy" id="43662"/>
    <lineage>
        <taxon>Bacteria</taxon>
        <taxon>Pseudomonadati</taxon>
        <taxon>Pseudomonadota</taxon>
        <taxon>Gammaproteobacteria</taxon>
        <taxon>Alteromonadales</taxon>
        <taxon>Pseudoalteromonadaceae</taxon>
        <taxon>Pseudoalteromonas</taxon>
    </lineage>
</organism>
<dbReference type="PANTHER" id="PTHR45527">
    <property type="entry name" value="NONRIBOSOMAL PEPTIDE SYNTHETASE"/>
    <property type="match status" value="1"/>
</dbReference>
<keyword evidence="3" id="KW-0597">Phosphoprotein</keyword>
<dbReference type="Pfam" id="PF13193">
    <property type="entry name" value="AMP-binding_C"/>
    <property type="match status" value="2"/>
</dbReference>
<dbReference type="NCBIfam" id="TIGR01733">
    <property type="entry name" value="AA-adenyl-dom"/>
    <property type="match status" value="1"/>
</dbReference>
<dbReference type="InterPro" id="IPR000873">
    <property type="entry name" value="AMP-dep_synth/lig_dom"/>
</dbReference>
<dbReference type="EMBL" id="NKHF01000099">
    <property type="protein sequence ID" value="PCK30024.1"/>
    <property type="molecule type" value="Genomic_DNA"/>
</dbReference>
<dbReference type="InterPro" id="IPR001242">
    <property type="entry name" value="Condensation_dom"/>
</dbReference>
<dbReference type="InterPro" id="IPR025110">
    <property type="entry name" value="AMP-bd_C"/>
</dbReference>
<name>A0A2A5JKR1_PSEO7</name>
<accession>A0A2A5JKR1</accession>
<evidence type="ECO:0000259" key="4">
    <source>
        <dbReference type="PROSITE" id="PS50075"/>
    </source>
</evidence>
<dbReference type="InterPro" id="IPR006162">
    <property type="entry name" value="Ppantetheine_attach_site"/>
</dbReference>
<proteinExistence type="predicted"/>
<dbReference type="GO" id="GO:0031177">
    <property type="term" value="F:phosphopantetheine binding"/>
    <property type="evidence" value="ECO:0007669"/>
    <property type="project" value="TreeGrafter"/>
</dbReference>
<dbReference type="Pfam" id="PF00501">
    <property type="entry name" value="AMP-binding"/>
    <property type="match status" value="2"/>
</dbReference>
<dbReference type="SUPFAM" id="SSF52777">
    <property type="entry name" value="CoA-dependent acyltransferases"/>
    <property type="match status" value="4"/>
</dbReference>
<evidence type="ECO:0000256" key="1">
    <source>
        <dbReference type="ARBA" id="ARBA00001957"/>
    </source>
</evidence>
<dbReference type="GO" id="GO:0043041">
    <property type="term" value="P:amino acid activation for nonribosomal peptide biosynthetic process"/>
    <property type="evidence" value="ECO:0007669"/>
    <property type="project" value="TreeGrafter"/>
</dbReference>
<reference evidence="6" key="1">
    <citation type="journal article" date="2019" name="Genome Announc.">
        <title>Draft Genome Sequence of Pseudoalteromonas piscicida Strain 36Y ROTHPW, an Hypersaline Seawater Isolate from the South Coast of Sonora, Mexico.</title>
        <authorList>
            <person name="Sanchez-Diaz R."/>
            <person name="Molina-Garza Z.J."/>
            <person name="Cruz-Suarez L.E."/>
            <person name="Selvin J."/>
            <person name="Kiran G.S."/>
            <person name="Ibarra-Gamez J.C."/>
            <person name="Gomez-Gil B."/>
            <person name="Galaviz-Silva L."/>
        </authorList>
    </citation>
    <scope>NUCLEOTIDE SEQUENCE [LARGE SCALE GENOMIC DNA]</scope>
    <source>
        <strain evidence="6">36Y_RITHPW</strain>
    </source>
</reference>
<dbReference type="InterPro" id="IPR045851">
    <property type="entry name" value="AMP-bd_C_sf"/>
</dbReference>
<dbReference type="CDD" id="cd05930">
    <property type="entry name" value="A_NRPS"/>
    <property type="match status" value="2"/>
</dbReference>
<dbReference type="GO" id="GO:0044550">
    <property type="term" value="P:secondary metabolite biosynthetic process"/>
    <property type="evidence" value="ECO:0007669"/>
    <property type="project" value="TreeGrafter"/>
</dbReference>
<evidence type="ECO:0000256" key="2">
    <source>
        <dbReference type="ARBA" id="ARBA00022450"/>
    </source>
</evidence>
<comment type="caution">
    <text evidence="5">The sequence shown here is derived from an EMBL/GenBank/DDBJ whole genome shotgun (WGS) entry which is preliminary data.</text>
</comment>
<dbReference type="SUPFAM" id="SSF56801">
    <property type="entry name" value="Acetyl-CoA synthetase-like"/>
    <property type="match status" value="2"/>
</dbReference>
<protein>
    <submittedName>
        <fullName evidence="5">Non-ribosomal peptide synthetase</fullName>
    </submittedName>
</protein>
<dbReference type="Gene3D" id="3.40.50.1820">
    <property type="entry name" value="alpha/beta hydrolase"/>
    <property type="match status" value="1"/>
</dbReference>
<feature type="domain" description="Carrier" evidence="4">
    <location>
        <begin position="992"/>
        <end position="1067"/>
    </location>
</feature>
<dbReference type="InterPro" id="IPR029058">
    <property type="entry name" value="AB_hydrolase_fold"/>
</dbReference>
<dbReference type="FunFam" id="3.40.50.980:FF:000001">
    <property type="entry name" value="Non-ribosomal peptide synthetase"/>
    <property type="match status" value="1"/>
</dbReference>
<dbReference type="Gene3D" id="3.30.559.10">
    <property type="entry name" value="Chloramphenicol acetyltransferase-like domain"/>
    <property type="match status" value="2"/>
</dbReference>
<dbReference type="OrthoDB" id="6301074at2"/>
<dbReference type="InterPro" id="IPR010071">
    <property type="entry name" value="AA_adenyl_dom"/>
</dbReference>